<evidence type="ECO:0000313" key="7">
    <source>
        <dbReference type="EMBL" id="CAK0784551.1"/>
    </source>
</evidence>
<dbReference type="GO" id="GO:0008270">
    <property type="term" value="F:zinc ion binding"/>
    <property type="evidence" value="ECO:0007669"/>
    <property type="project" value="InterPro"/>
</dbReference>
<keyword evidence="2 5" id="KW-0479">Metal-binding</keyword>
<name>A0AAV1ICV0_9CHLO</name>
<reference evidence="7 8" key="1">
    <citation type="submission" date="2023-10" db="EMBL/GenBank/DDBJ databases">
        <authorList>
            <person name="Maclean D."/>
            <person name="Macfadyen A."/>
        </authorList>
    </citation>
    <scope>NUCLEOTIDE SEQUENCE [LARGE SCALE GENOMIC DNA]</scope>
</reference>
<dbReference type="InterPro" id="IPR036291">
    <property type="entry name" value="NAD(P)-bd_dom_sf"/>
</dbReference>
<dbReference type="EMBL" id="CAUYUE010000010">
    <property type="protein sequence ID" value="CAK0784551.1"/>
    <property type="molecule type" value="Genomic_DNA"/>
</dbReference>
<dbReference type="InterPro" id="IPR013154">
    <property type="entry name" value="ADH-like_N"/>
</dbReference>
<evidence type="ECO:0000256" key="3">
    <source>
        <dbReference type="ARBA" id="ARBA00022833"/>
    </source>
</evidence>
<dbReference type="InterPro" id="IPR020843">
    <property type="entry name" value="ER"/>
</dbReference>
<dbReference type="Pfam" id="PF08240">
    <property type="entry name" value="ADH_N"/>
    <property type="match status" value="1"/>
</dbReference>
<dbReference type="PANTHER" id="PTHR42813">
    <property type="entry name" value="ZINC-TYPE ALCOHOL DEHYDROGENASE-LIKE"/>
    <property type="match status" value="1"/>
</dbReference>
<evidence type="ECO:0000259" key="6">
    <source>
        <dbReference type="SMART" id="SM00829"/>
    </source>
</evidence>
<dbReference type="Gene3D" id="3.90.180.10">
    <property type="entry name" value="Medium-chain alcohol dehydrogenases, catalytic domain"/>
    <property type="match status" value="1"/>
</dbReference>
<dbReference type="SUPFAM" id="SSF51735">
    <property type="entry name" value="NAD(P)-binding Rossmann-fold domains"/>
    <property type="match status" value="1"/>
</dbReference>
<dbReference type="PANTHER" id="PTHR42813:SF1">
    <property type="entry name" value="DEHYDROGENASE, PUTATIVE (AFU_ORTHOLOGUE AFUA_5G03930)-RELATED"/>
    <property type="match status" value="1"/>
</dbReference>
<sequence length="404" mass="44097">MTKATVTPKEGHGTHLATSWQGKQNIKVIEVPKPTITEDEDVILKVTSTAICGSDLHLYLNFMPGMKAGDILGHEFMGVVEEVGPKVKGLKRGDRVVSSFEMGCGRCFYCNHQLYSGCAGTNPSEMQASLYGQQTAGFHGYSHLTGGYPGGQAQYARVPYADLNCLKVPEGMPDRKVVLLSDILPTAWHATELGGVSKGDRVAIWGAGPVGTLAAHCALFKGAARVVLIDNQADRLQFAKDRMPKLETINFSSQKVPDALKEMLGPDAPDVCIEAVGFHYMNSWLHKVENALLLETDTSEILNELIYCCRKGGRIGVVGVYSGFCNHYNIGAFMEKGLTMAAGQTPVQKYWHDLLKHVKDGSLTPDMVITHEMPLTKAAEGYKMFNDKVDGCMKVVLKPWDSEP</sequence>
<feature type="domain" description="Enoyl reductase (ER)" evidence="6">
    <location>
        <begin position="22"/>
        <end position="397"/>
    </location>
</feature>
<evidence type="ECO:0000313" key="8">
    <source>
        <dbReference type="Proteomes" id="UP001314263"/>
    </source>
</evidence>
<dbReference type="PROSITE" id="PS00059">
    <property type="entry name" value="ADH_ZINC"/>
    <property type="match status" value="1"/>
</dbReference>
<comment type="caution">
    <text evidence="7">The sequence shown here is derived from an EMBL/GenBank/DDBJ whole genome shotgun (WGS) entry which is preliminary data.</text>
</comment>
<dbReference type="GO" id="GO:0016491">
    <property type="term" value="F:oxidoreductase activity"/>
    <property type="evidence" value="ECO:0007669"/>
    <property type="project" value="UniProtKB-KW"/>
</dbReference>
<comment type="cofactor">
    <cofactor evidence="1 5">
        <name>Zn(2+)</name>
        <dbReference type="ChEBI" id="CHEBI:29105"/>
    </cofactor>
</comment>
<evidence type="ECO:0000256" key="5">
    <source>
        <dbReference type="RuleBase" id="RU361277"/>
    </source>
</evidence>
<dbReference type="Gene3D" id="3.40.50.720">
    <property type="entry name" value="NAD(P)-binding Rossmann-like Domain"/>
    <property type="match status" value="1"/>
</dbReference>
<keyword evidence="8" id="KW-1185">Reference proteome</keyword>
<keyword evidence="4" id="KW-0560">Oxidoreductase</keyword>
<dbReference type="SUPFAM" id="SSF50129">
    <property type="entry name" value="GroES-like"/>
    <property type="match status" value="1"/>
</dbReference>
<protein>
    <recommendedName>
        <fullName evidence="6">Enoyl reductase (ER) domain-containing protein</fullName>
    </recommendedName>
</protein>
<evidence type="ECO:0000256" key="1">
    <source>
        <dbReference type="ARBA" id="ARBA00001947"/>
    </source>
</evidence>
<evidence type="ECO:0000256" key="2">
    <source>
        <dbReference type="ARBA" id="ARBA00022723"/>
    </source>
</evidence>
<dbReference type="AlphaFoldDB" id="A0AAV1ICV0"/>
<dbReference type="Pfam" id="PF00107">
    <property type="entry name" value="ADH_zinc_N"/>
    <property type="match status" value="1"/>
</dbReference>
<dbReference type="InterPro" id="IPR013149">
    <property type="entry name" value="ADH-like_C"/>
</dbReference>
<accession>A0AAV1ICV0</accession>
<dbReference type="InterPro" id="IPR002328">
    <property type="entry name" value="ADH_Zn_CS"/>
</dbReference>
<dbReference type="Proteomes" id="UP001314263">
    <property type="component" value="Unassembled WGS sequence"/>
</dbReference>
<dbReference type="SMART" id="SM00829">
    <property type="entry name" value="PKS_ER"/>
    <property type="match status" value="1"/>
</dbReference>
<dbReference type="InterPro" id="IPR011032">
    <property type="entry name" value="GroES-like_sf"/>
</dbReference>
<comment type="similarity">
    <text evidence="5">Belongs to the zinc-containing alcohol dehydrogenase family.</text>
</comment>
<evidence type="ECO:0000256" key="4">
    <source>
        <dbReference type="ARBA" id="ARBA00023002"/>
    </source>
</evidence>
<organism evidence="7 8">
    <name type="scientific">Coccomyxa viridis</name>
    <dbReference type="NCBI Taxonomy" id="1274662"/>
    <lineage>
        <taxon>Eukaryota</taxon>
        <taxon>Viridiplantae</taxon>
        <taxon>Chlorophyta</taxon>
        <taxon>core chlorophytes</taxon>
        <taxon>Trebouxiophyceae</taxon>
        <taxon>Trebouxiophyceae incertae sedis</taxon>
        <taxon>Coccomyxaceae</taxon>
        <taxon>Coccomyxa</taxon>
    </lineage>
</organism>
<keyword evidence="3 5" id="KW-0862">Zinc</keyword>
<proteinExistence type="inferred from homology"/>
<dbReference type="CDD" id="cd08283">
    <property type="entry name" value="FDH_like_1"/>
    <property type="match status" value="1"/>
</dbReference>
<gene>
    <name evidence="7" type="ORF">CVIRNUC_007755</name>
</gene>